<reference evidence="5 6" key="1">
    <citation type="journal article" date="2019" name="Appl. Microbiol. Biotechnol.">
        <title>Differential efficiency of wild type rhizogenic strains for rol gene transformation of plants.</title>
        <authorList>
            <person name="Desmet S."/>
            <person name="De Keyser E."/>
            <person name="Van Vaerenbergh J."/>
            <person name="Baeyen S."/>
            <person name="Van Huylenbroeck J."/>
            <person name="Geelen D."/>
            <person name="Dhooghe E."/>
        </authorList>
    </citation>
    <scope>NUCLEOTIDE SEQUENCE [LARGE SCALE GENOMIC DNA]</scope>
    <source>
        <strain evidence="5 6">GBBC3284</strain>
    </source>
</reference>
<accession>A0A546X3H9</accession>
<dbReference type="PANTHER" id="PTHR37423">
    <property type="entry name" value="SOLUBLE LYTIC MUREIN TRANSGLYCOSYLASE-RELATED"/>
    <property type="match status" value="1"/>
</dbReference>
<dbReference type="Gene3D" id="1.10.530.10">
    <property type="match status" value="1"/>
</dbReference>
<evidence type="ECO:0000256" key="2">
    <source>
        <dbReference type="ARBA" id="ARBA00009387"/>
    </source>
</evidence>
<sequence length="384" mass="41251">MDWFGMDDSPLSSAMRPRPRVLRRAVWPAVTSVFLATCLAATFAESDPLKIDENNDHTDWSFRFAGEASSEPGALPTFAVDADPQPPPSIDLTRFNERFWGQANTNGVPAILSFVAEAAIEPDDSNTELPGEAAGSMRTRRDRAVFSPISVFSSDPDIVHRSANPAIEPRTASDHTRTPARPDLLSGVPEDYAALAVEIAAEEEVDPNWVLSIMRAENARFDPGLVSPAGAVGLMQVMPAIGEAFGVHDLTDPGPNIRAGTRFLRVLIAKYSNPVLIAAAYNAGEPRIDAHQSLPLIRETADYATRVVGYYSGKPASFQAATPAPAPVSQSNQHRRSGPADRARSPMLVFSVASPLASDTRLPQPLNAAQLGGPVKIVKEEVLQ</sequence>
<evidence type="ECO:0000259" key="4">
    <source>
        <dbReference type="Pfam" id="PF01464"/>
    </source>
</evidence>
<feature type="region of interest" description="Disordered" evidence="3">
    <location>
        <begin position="163"/>
        <end position="184"/>
    </location>
</feature>
<dbReference type="Proteomes" id="UP000315434">
    <property type="component" value="Unassembled WGS sequence"/>
</dbReference>
<evidence type="ECO:0000256" key="1">
    <source>
        <dbReference type="ARBA" id="ARBA00007734"/>
    </source>
</evidence>
<protein>
    <submittedName>
        <fullName evidence="5">Lytic transglycosylase domain-containing protein</fullName>
    </submittedName>
</protein>
<feature type="region of interest" description="Disordered" evidence="3">
    <location>
        <begin position="321"/>
        <end position="344"/>
    </location>
</feature>
<evidence type="ECO:0000313" key="6">
    <source>
        <dbReference type="Proteomes" id="UP000315434"/>
    </source>
</evidence>
<comment type="caution">
    <text evidence="5">The sequence shown here is derived from an EMBL/GenBank/DDBJ whole genome shotgun (WGS) entry which is preliminary data.</text>
</comment>
<dbReference type="PANTHER" id="PTHR37423:SF2">
    <property type="entry name" value="MEMBRANE-BOUND LYTIC MUREIN TRANSGLYCOSYLASE C"/>
    <property type="match status" value="1"/>
</dbReference>
<comment type="similarity">
    <text evidence="1">Belongs to the transglycosylase Slt family.</text>
</comment>
<dbReference type="InterPro" id="IPR023346">
    <property type="entry name" value="Lysozyme-like_dom_sf"/>
</dbReference>
<dbReference type="InterPro" id="IPR008258">
    <property type="entry name" value="Transglycosylase_SLT_dom_1"/>
</dbReference>
<dbReference type="AlphaFoldDB" id="A0A546X3H9"/>
<dbReference type="OrthoDB" id="9801695at2"/>
<organism evidence="5 6">
    <name type="scientific">Rhizobium rhizogenes</name>
    <name type="common">Agrobacterium rhizogenes</name>
    <dbReference type="NCBI Taxonomy" id="359"/>
    <lineage>
        <taxon>Bacteria</taxon>
        <taxon>Pseudomonadati</taxon>
        <taxon>Pseudomonadota</taxon>
        <taxon>Alphaproteobacteria</taxon>
        <taxon>Hyphomicrobiales</taxon>
        <taxon>Rhizobiaceae</taxon>
        <taxon>Rhizobium/Agrobacterium group</taxon>
        <taxon>Rhizobium</taxon>
    </lineage>
</organism>
<evidence type="ECO:0000313" key="5">
    <source>
        <dbReference type="EMBL" id="TRA95313.1"/>
    </source>
</evidence>
<comment type="similarity">
    <text evidence="2">Belongs to the virb1 family.</text>
</comment>
<evidence type="ECO:0000256" key="3">
    <source>
        <dbReference type="SAM" id="MobiDB-lite"/>
    </source>
</evidence>
<gene>
    <name evidence="5" type="ORF">EXN68_26010</name>
</gene>
<dbReference type="SUPFAM" id="SSF53955">
    <property type="entry name" value="Lysozyme-like"/>
    <property type="match status" value="1"/>
</dbReference>
<dbReference type="Pfam" id="PF01464">
    <property type="entry name" value="SLT"/>
    <property type="match status" value="1"/>
</dbReference>
<dbReference type="EMBL" id="SGNY01000013">
    <property type="protein sequence ID" value="TRA95313.1"/>
    <property type="molecule type" value="Genomic_DNA"/>
</dbReference>
<name>A0A546X3H9_RHIRH</name>
<proteinExistence type="inferred from homology"/>
<feature type="domain" description="Transglycosylase SLT" evidence="4">
    <location>
        <begin position="198"/>
        <end position="290"/>
    </location>
</feature>